<dbReference type="InterPro" id="IPR013083">
    <property type="entry name" value="Znf_RING/FYVE/PHD"/>
</dbReference>
<dbReference type="STRING" id="126957.T1IW19"/>
<reference evidence="3" key="1">
    <citation type="submission" date="2011-05" db="EMBL/GenBank/DDBJ databases">
        <authorList>
            <person name="Richards S.R."/>
            <person name="Qu J."/>
            <person name="Jiang H."/>
            <person name="Jhangiani S.N."/>
            <person name="Agravi P."/>
            <person name="Goodspeed R."/>
            <person name="Gross S."/>
            <person name="Mandapat C."/>
            <person name="Jackson L."/>
            <person name="Mathew T."/>
            <person name="Pu L."/>
            <person name="Thornton R."/>
            <person name="Saada N."/>
            <person name="Wilczek-Boney K.B."/>
            <person name="Lee S."/>
            <person name="Kovar C."/>
            <person name="Wu Y."/>
            <person name="Scherer S.E."/>
            <person name="Worley K.C."/>
            <person name="Muzny D.M."/>
            <person name="Gibbs R."/>
        </authorList>
    </citation>
    <scope>NUCLEOTIDE SEQUENCE</scope>
    <source>
        <strain evidence="3">Brora</strain>
    </source>
</reference>
<dbReference type="PANTHER" id="PTHR37962:SF2">
    <property type="entry name" value="MALE STERILE (3) 76CA"/>
    <property type="match status" value="1"/>
</dbReference>
<evidence type="ECO:0000313" key="2">
    <source>
        <dbReference type="EnsemblMetazoa" id="SMAR005379-PA"/>
    </source>
</evidence>
<dbReference type="eggNOG" id="KOG3544">
    <property type="taxonomic scope" value="Eukaryota"/>
</dbReference>
<dbReference type="Proteomes" id="UP000014500">
    <property type="component" value="Unassembled WGS sequence"/>
</dbReference>
<dbReference type="EMBL" id="JH431603">
    <property type="status" value="NOT_ANNOTATED_CDS"/>
    <property type="molecule type" value="Genomic_DNA"/>
</dbReference>
<feature type="compositionally biased region" description="Gly residues" evidence="1">
    <location>
        <begin position="510"/>
        <end position="602"/>
    </location>
</feature>
<evidence type="ECO:0000256" key="1">
    <source>
        <dbReference type="SAM" id="MobiDB-lite"/>
    </source>
</evidence>
<accession>T1IW19</accession>
<evidence type="ECO:0000313" key="3">
    <source>
        <dbReference type="Proteomes" id="UP000014500"/>
    </source>
</evidence>
<organism evidence="2 3">
    <name type="scientific">Strigamia maritima</name>
    <name type="common">European centipede</name>
    <name type="synonym">Geophilus maritimus</name>
    <dbReference type="NCBI Taxonomy" id="126957"/>
    <lineage>
        <taxon>Eukaryota</taxon>
        <taxon>Metazoa</taxon>
        <taxon>Ecdysozoa</taxon>
        <taxon>Arthropoda</taxon>
        <taxon>Myriapoda</taxon>
        <taxon>Chilopoda</taxon>
        <taxon>Pleurostigmophora</taxon>
        <taxon>Geophilomorpha</taxon>
        <taxon>Linotaeniidae</taxon>
        <taxon>Strigamia</taxon>
    </lineage>
</organism>
<reference evidence="2" key="2">
    <citation type="submission" date="2015-02" db="UniProtKB">
        <authorList>
            <consortium name="EnsemblMetazoa"/>
        </authorList>
    </citation>
    <scope>IDENTIFICATION</scope>
</reference>
<sequence>MGNSSMILCHQGPTITGDAVRARAAGDIVKSYKSTAPVMVCGGPGASCMVPDLIMGASYVNYVPNLKCSLEGGVKVWWFPADFCQSRLGDRLIGGTGSNACTIITLLMAHKIHSLGIQIWGHEDQPLNRQLMSAFAESIIDGNDIHERLMASGPMRDPNLTLPEAMEACRGRFVNLVEWDSTVYHSKMRTTLFDNLHRGIMRWELQGMPPTPGCDLYIVLIADQRSVLLVFQRALNRVTLIDSHSHLQHGAVVAQAGVSQLKELCLWYDDMCWRLYVATCRLVLQARENDASSWSDLHRLIPELCTSLSCNACSQLASDPLSPSEQNCESETRHLLCSKCATNVSEEQLEYVPNNTIRILIICFKKLCEYIVSSPLIRYLDSNESLSNIVDILLQCVGDDFKLSDNSSTATVSDEVCIGSEKLIDVVANGNKHGVCDNDMFTNLIFTQKYKNKVKRTVASNSDSKRATFTLDGCRTRHAKSKTCVEKRMAEPIALIEQIDHGIPDHPNRGRGGFRGGFRGAGGPSGPGGLRRGNDRGGPGGRGGRMGRGMPRGGRGGLGGRGGGPGGMNNRGGSGGRGGGFGGQQGGGGMFSRGFPSGGNRGRGGDRGKNGRGGGGGFGRGGGLGDKKRPPQGSFFRGGPNKRGPPPKRGRWEPRGGYGGNADNGFGNYGGASNNPDYSNFNHMSGNDLGGMVPGAGGNSGGGALMGDYPGHLQQQRHPLQQADGYSNLAGGVPASGAYSAGAYPVGAGDGLLPRNYGNNSQQEFNSNYSDGKSNLMSRDSYGSNQAGAGFGGRNLMASAGYGNQGNGNNGYNAGCGYSDDRGNGFARNTANYGDGNRANYDGGYDVNAAADMGGNLGAYAKDFGHGINARSSTSERGYPYDNNSSNNAPPPSYSMSRDSYGGGTTGGGGYMPRGGGQNRPRY</sequence>
<dbReference type="AlphaFoldDB" id="T1IW19"/>
<feature type="region of interest" description="Disordered" evidence="1">
    <location>
        <begin position="501"/>
        <end position="671"/>
    </location>
</feature>
<keyword evidence="3" id="KW-1185">Reference proteome</keyword>
<feature type="compositionally biased region" description="Gly residues" evidence="1">
    <location>
        <begin position="901"/>
        <end position="923"/>
    </location>
</feature>
<feature type="region of interest" description="Disordered" evidence="1">
    <location>
        <begin position="871"/>
        <end position="923"/>
    </location>
</feature>
<dbReference type="EnsemblMetazoa" id="SMAR005379-RA">
    <property type="protein sequence ID" value="SMAR005379-PA"/>
    <property type="gene ID" value="SMAR005379"/>
</dbReference>
<dbReference type="PANTHER" id="PTHR37962">
    <property type="entry name" value="MALE STERILE (3) 76CA"/>
    <property type="match status" value="1"/>
</dbReference>
<feature type="compositionally biased region" description="Gly residues" evidence="1">
    <location>
        <begin position="656"/>
        <end position="670"/>
    </location>
</feature>
<protein>
    <submittedName>
        <fullName evidence="2">Uncharacterized protein</fullName>
    </submittedName>
</protein>
<feature type="compositionally biased region" description="Gly residues" evidence="1">
    <location>
        <begin position="611"/>
        <end position="624"/>
    </location>
</feature>
<proteinExistence type="predicted"/>
<name>T1IW19_STRMM</name>
<dbReference type="HOGENOM" id="CLU_316264_0_0_1"/>
<dbReference type="Gene3D" id="3.30.40.10">
    <property type="entry name" value="Zinc/RING finger domain, C3HC4 (zinc finger)"/>
    <property type="match status" value="1"/>
</dbReference>